<comment type="caution">
    <text evidence="9">The sequence shown here is derived from an EMBL/GenBank/DDBJ whole genome shotgun (WGS) entry which is preliminary data.</text>
</comment>
<evidence type="ECO:0000256" key="1">
    <source>
        <dbReference type="ARBA" id="ARBA00004167"/>
    </source>
</evidence>
<dbReference type="Pfam" id="PF02416">
    <property type="entry name" value="TatA_B_E"/>
    <property type="match status" value="1"/>
</dbReference>
<evidence type="ECO:0000256" key="4">
    <source>
        <dbReference type="ARBA" id="ARBA00022927"/>
    </source>
</evidence>
<organism evidence="9 10">
    <name type="scientific">Gleimia europaea ACS-120-V-Col10b</name>
    <dbReference type="NCBI Taxonomy" id="883069"/>
    <lineage>
        <taxon>Bacteria</taxon>
        <taxon>Bacillati</taxon>
        <taxon>Actinomycetota</taxon>
        <taxon>Actinomycetes</taxon>
        <taxon>Actinomycetales</taxon>
        <taxon>Actinomycetaceae</taxon>
        <taxon>Gleimia</taxon>
    </lineage>
</organism>
<dbReference type="RefSeq" id="WP_016444026.1">
    <property type="nucleotide sequence ID" value="NZ_KE150266.1"/>
</dbReference>
<keyword evidence="2" id="KW-0813">Transport</keyword>
<dbReference type="Gene3D" id="1.20.5.3310">
    <property type="match status" value="1"/>
</dbReference>
<comment type="subcellular location">
    <subcellularLocation>
        <location evidence="1">Membrane</location>
        <topology evidence="1">Single-pass membrane protein</topology>
    </subcellularLocation>
</comment>
<accession>A0A9W5REF1</accession>
<evidence type="ECO:0000313" key="10">
    <source>
        <dbReference type="Proteomes" id="UP000014387"/>
    </source>
</evidence>
<keyword evidence="3" id="KW-0812">Transmembrane</keyword>
<proteinExistence type="predicted"/>
<evidence type="ECO:0000256" key="5">
    <source>
        <dbReference type="ARBA" id="ARBA00022989"/>
    </source>
</evidence>
<feature type="compositionally biased region" description="Basic residues" evidence="8">
    <location>
        <begin position="154"/>
        <end position="163"/>
    </location>
</feature>
<keyword evidence="10" id="KW-1185">Reference proteome</keyword>
<evidence type="ECO:0008006" key="11">
    <source>
        <dbReference type="Google" id="ProtNLM"/>
    </source>
</evidence>
<keyword evidence="4" id="KW-0653">Protein transport</keyword>
<gene>
    <name evidence="9" type="ORF">HMPREF9238_00669</name>
</gene>
<dbReference type="Proteomes" id="UP000014387">
    <property type="component" value="Unassembled WGS sequence"/>
</dbReference>
<dbReference type="GO" id="GO:0016020">
    <property type="term" value="C:membrane"/>
    <property type="evidence" value="ECO:0007669"/>
    <property type="project" value="UniProtKB-ARBA"/>
</dbReference>
<dbReference type="AlphaFoldDB" id="A0A9W5REF1"/>
<evidence type="ECO:0000256" key="6">
    <source>
        <dbReference type="ARBA" id="ARBA00023010"/>
    </source>
</evidence>
<feature type="region of interest" description="Disordered" evidence="8">
    <location>
        <begin position="93"/>
        <end position="163"/>
    </location>
</feature>
<dbReference type="EMBL" id="AGWN01000001">
    <property type="protein sequence ID" value="EPD30914.1"/>
    <property type="molecule type" value="Genomic_DNA"/>
</dbReference>
<dbReference type="OrthoDB" id="3267321at2"/>
<dbReference type="PRINTS" id="PR01506">
    <property type="entry name" value="TATBPROTEIN"/>
</dbReference>
<evidence type="ECO:0000256" key="2">
    <source>
        <dbReference type="ARBA" id="ARBA00022448"/>
    </source>
</evidence>
<evidence type="ECO:0000256" key="7">
    <source>
        <dbReference type="ARBA" id="ARBA00023136"/>
    </source>
</evidence>
<name>A0A9W5REF1_9ACTO</name>
<dbReference type="GO" id="GO:0015031">
    <property type="term" value="P:protein transport"/>
    <property type="evidence" value="ECO:0007669"/>
    <property type="project" value="UniProtKB-KW"/>
</dbReference>
<sequence length="163" mass="17918">MGFSISGSEFLVILVVIMLVVGPSRMPAVAKGVTRIVKSTRLQLTKWRASLDDQMGDDFKQVDLTKLDPRQYDPRRLIREAVQEEMDEWKKLMNPLAPLPPSSKPSAAHFGGEGKTSAQTPVKSEASQSPAVPAPVVPVKPRKIRVSSSPTMKTRAKTLKRGK</sequence>
<keyword evidence="6" id="KW-0811">Translocation</keyword>
<evidence type="ECO:0000256" key="8">
    <source>
        <dbReference type="SAM" id="MobiDB-lite"/>
    </source>
</evidence>
<protein>
    <recommendedName>
        <fullName evidence="11">Twin arginine-targeting protein translocase TatB</fullName>
    </recommendedName>
</protein>
<dbReference type="InterPro" id="IPR003369">
    <property type="entry name" value="TatA/B/E"/>
</dbReference>
<keyword evidence="7" id="KW-0472">Membrane</keyword>
<reference evidence="9 10" key="1">
    <citation type="submission" date="2013-05" db="EMBL/GenBank/DDBJ databases">
        <title>The Genome Sequence of Actinomyces europaeus ACS-120-V-COL10B.</title>
        <authorList>
            <consortium name="The Broad Institute Genomics Platform"/>
            <person name="Earl A."/>
            <person name="Ward D."/>
            <person name="Feldgarden M."/>
            <person name="Gevers D."/>
            <person name="Saerens B."/>
            <person name="Vaneechoutte M."/>
            <person name="Walker B."/>
            <person name="Young S."/>
            <person name="Zeng Q."/>
            <person name="Gargeya S."/>
            <person name="Fitzgerald M."/>
            <person name="Haas B."/>
            <person name="Abouelleil A."/>
            <person name="Allen A.W."/>
            <person name="Alvarado L."/>
            <person name="Arachchi H.M."/>
            <person name="Berlin A.M."/>
            <person name="Chapman S.B."/>
            <person name="Gainer-Dewar J."/>
            <person name="Goldberg J."/>
            <person name="Griggs A."/>
            <person name="Gujja S."/>
            <person name="Hansen M."/>
            <person name="Howarth C."/>
            <person name="Imamovic A."/>
            <person name="Ireland A."/>
            <person name="Larimer J."/>
            <person name="McCowan C."/>
            <person name="Murphy C."/>
            <person name="Pearson M."/>
            <person name="Poon T.W."/>
            <person name="Priest M."/>
            <person name="Roberts A."/>
            <person name="Saif S."/>
            <person name="Shea T."/>
            <person name="Sisk P."/>
            <person name="Sykes S."/>
            <person name="Wortman J."/>
            <person name="Nusbaum C."/>
            <person name="Birren B."/>
        </authorList>
    </citation>
    <scope>NUCLEOTIDE SEQUENCE [LARGE SCALE GENOMIC DNA]</scope>
    <source>
        <strain evidence="9 10">ACS-120-V-Col10b</strain>
    </source>
</reference>
<keyword evidence="5" id="KW-1133">Transmembrane helix</keyword>
<evidence type="ECO:0000313" key="9">
    <source>
        <dbReference type="EMBL" id="EPD30914.1"/>
    </source>
</evidence>
<feature type="compositionally biased region" description="Polar residues" evidence="8">
    <location>
        <begin position="116"/>
        <end position="129"/>
    </location>
</feature>
<evidence type="ECO:0000256" key="3">
    <source>
        <dbReference type="ARBA" id="ARBA00022692"/>
    </source>
</evidence>